<accession>E2ANS4</accession>
<keyword evidence="3" id="KW-1185">Reference proteome</keyword>
<dbReference type="GO" id="GO:0003968">
    <property type="term" value="F:RNA-directed RNA polymerase activity"/>
    <property type="evidence" value="ECO:0007669"/>
    <property type="project" value="InterPro"/>
</dbReference>
<evidence type="ECO:0000313" key="3">
    <source>
        <dbReference type="Proteomes" id="UP000000311"/>
    </source>
</evidence>
<dbReference type="AlphaFoldDB" id="E2ANS4"/>
<feature type="domain" description="RdRp catalytic" evidence="1">
    <location>
        <begin position="1"/>
        <end position="173"/>
    </location>
</feature>
<dbReference type="InterPro" id="IPR014023">
    <property type="entry name" value="Mononeg_RNA_pol_cat"/>
</dbReference>
<protein>
    <submittedName>
        <fullName evidence="2">Large structural protein</fullName>
    </submittedName>
</protein>
<name>E2ANS4_CAMFO</name>
<dbReference type="GO" id="GO:0005524">
    <property type="term" value="F:ATP binding"/>
    <property type="evidence" value="ECO:0007669"/>
    <property type="project" value="InterPro"/>
</dbReference>
<reference evidence="2 3" key="1">
    <citation type="journal article" date="2010" name="Science">
        <title>Genomic comparison of the ants Camponotus floridanus and Harpegnathos saltator.</title>
        <authorList>
            <person name="Bonasio R."/>
            <person name="Zhang G."/>
            <person name="Ye C."/>
            <person name="Mutti N.S."/>
            <person name="Fang X."/>
            <person name="Qin N."/>
            <person name="Donahue G."/>
            <person name="Yang P."/>
            <person name="Li Q."/>
            <person name="Li C."/>
            <person name="Zhang P."/>
            <person name="Huang Z."/>
            <person name="Berger S.L."/>
            <person name="Reinberg D."/>
            <person name="Wang J."/>
            <person name="Liebig J."/>
        </authorList>
    </citation>
    <scope>NUCLEOTIDE SEQUENCE [LARGE SCALE GENOMIC DNA]</scope>
    <source>
        <strain evidence="3">C129</strain>
    </source>
</reference>
<dbReference type="OMA" id="FQRTHEM"/>
<dbReference type="GO" id="GO:0004482">
    <property type="term" value="F:mRNA 5'-cap (guanine-N7-)-methyltransferase activity"/>
    <property type="evidence" value="ECO:0007669"/>
    <property type="project" value="InterPro"/>
</dbReference>
<proteinExistence type="predicted"/>
<dbReference type="Proteomes" id="UP000000311">
    <property type="component" value="Unassembled WGS sequence"/>
</dbReference>
<dbReference type="PROSITE" id="PS50526">
    <property type="entry name" value="RDRP_SSRNA_NEG_NONSEG"/>
    <property type="match status" value="1"/>
</dbReference>
<feature type="non-terminal residue" evidence="2">
    <location>
        <position position="1"/>
    </location>
</feature>
<feature type="non-terminal residue" evidence="2">
    <location>
        <position position="218"/>
    </location>
</feature>
<dbReference type="EMBL" id="GL441315">
    <property type="protein sequence ID" value="EFN64915.1"/>
    <property type="molecule type" value="Genomic_DNA"/>
</dbReference>
<sequence length="218" mass="25449">LFTSLDFSKWNTNMRENETRDTFKMIDQLFGFTNCFQRTHEMFDTSCIYLLNGSYLPTYHSGEFKPDLGLWKGHLGGIEGLRQKSWTIWTVALILLASEDYLTTIRLMGQGDNQVIREIYPPELKKARQLDIHRQFILKLNDILSYVGPPLKMEETWTSRDFFVYGKYLIWKGAPFPMYGKRICRMFRMSNEDFPTLEPTISSLTANLSSATAYSFDP</sequence>
<dbReference type="Pfam" id="PF00946">
    <property type="entry name" value="Mononeg_RNA_pol"/>
    <property type="match status" value="1"/>
</dbReference>
<gene>
    <name evidence="2" type="ORF">EAG_10049</name>
</gene>
<evidence type="ECO:0000259" key="1">
    <source>
        <dbReference type="PROSITE" id="PS50526"/>
    </source>
</evidence>
<dbReference type="InParanoid" id="E2ANS4"/>
<evidence type="ECO:0000313" key="2">
    <source>
        <dbReference type="EMBL" id="EFN64915.1"/>
    </source>
</evidence>
<organism evidence="3">
    <name type="scientific">Camponotus floridanus</name>
    <name type="common">Florida carpenter ant</name>
    <dbReference type="NCBI Taxonomy" id="104421"/>
    <lineage>
        <taxon>Eukaryota</taxon>
        <taxon>Metazoa</taxon>
        <taxon>Ecdysozoa</taxon>
        <taxon>Arthropoda</taxon>
        <taxon>Hexapoda</taxon>
        <taxon>Insecta</taxon>
        <taxon>Pterygota</taxon>
        <taxon>Neoptera</taxon>
        <taxon>Endopterygota</taxon>
        <taxon>Hymenoptera</taxon>
        <taxon>Apocrita</taxon>
        <taxon>Aculeata</taxon>
        <taxon>Formicoidea</taxon>
        <taxon>Formicidae</taxon>
        <taxon>Formicinae</taxon>
        <taxon>Camponotus</taxon>
    </lineage>
</organism>